<evidence type="ECO:0000256" key="1">
    <source>
        <dbReference type="SAM" id="MobiDB-lite"/>
    </source>
</evidence>
<feature type="compositionally biased region" description="Low complexity" evidence="1">
    <location>
        <begin position="75"/>
        <end position="86"/>
    </location>
</feature>
<sequence>MTTSMKSFSGAIINSCFLVRTRRKVRSFCGSRSRTTERLFCASCDRLAAYCVVTFESIVDLTHAHARTRTHSCTHAHTLTTHAQTQTHRRAPARTDAETHRRRHTDAHATHAKT</sequence>
<name>A0A7S4BCB6_CHRCT</name>
<evidence type="ECO:0000313" key="2">
    <source>
        <dbReference type="EMBL" id="CAE0761497.1"/>
    </source>
</evidence>
<gene>
    <name evidence="2" type="ORF">PCAR00345_LOCUS14109</name>
</gene>
<feature type="region of interest" description="Disordered" evidence="1">
    <location>
        <begin position="75"/>
        <end position="114"/>
    </location>
</feature>
<reference evidence="2" key="1">
    <citation type="submission" date="2021-01" db="EMBL/GenBank/DDBJ databases">
        <authorList>
            <person name="Corre E."/>
            <person name="Pelletier E."/>
            <person name="Niang G."/>
            <person name="Scheremetjew M."/>
            <person name="Finn R."/>
            <person name="Kale V."/>
            <person name="Holt S."/>
            <person name="Cochrane G."/>
            <person name="Meng A."/>
            <person name="Brown T."/>
            <person name="Cohen L."/>
        </authorList>
    </citation>
    <scope>NUCLEOTIDE SEQUENCE</scope>
    <source>
        <strain evidence="2">CCMP645</strain>
    </source>
</reference>
<accession>A0A7S4BCB6</accession>
<protein>
    <submittedName>
        <fullName evidence="2">Uncharacterized protein</fullName>
    </submittedName>
</protein>
<dbReference type="EMBL" id="HBIZ01022327">
    <property type="protein sequence ID" value="CAE0761497.1"/>
    <property type="molecule type" value="Transcribed_RNA"/>
</dbReference>
<organism evidence="2">
    <name type="scientific">Chrysotila carterae</name>
    <name type="common">Marine alga</name>
    <name type="synonym">Syracosphaera carterae</name>
    <dbReference type="NCBI Taxonomy" id="13221"/>
    <lineage>
        <taxon>Eukaryota</taxon>
        <taxon>Haptista</taxon>
        <taxon>Haptophyta</taxon>
        <taxon>Prymnesiophyceae</taxon>
        <taxon>Isochrysidales</taxon>
        <taxon>Isochrysidaceae</taxon>
        <taxon>Chrysotila</taxon>
    </lineage>
</organism>
<feature type="compositionally biased region" description="Basic residues" evidence="1">
    <location>
        <begin position="100"/>
        <end position="114"/>
    </location>
</feature>
<proteinExistence type="predicted"/>
<dbReference type="AlphaFoldDB" id="A0A7S4BCB6"/>